<gene>
    <name evidence="2" type="ORF">SAMN04488056_10449</name>
</gene>
<sequence length="59" mass="6346">MSEVKMSDTKLSTILLLGLILLLVAWGFAIASWGYAAIIMPALFLTFASLVALVFVTRG</sequence>
<dbReference type="AlphaFoldDB" id="A0A1I5FHT8"/>
<dbReference type="Proteomes" id="UP000199236">
    <property type="component" value="Unassembled WGS sequence"/>
</dbReference>
<dbReference type="OrthoDB" id="8479738at2"/>
<accession>A0A1I5FHT8</accession>
<proteinExistence type="predicted"/>
<reference evidence="2 3" key="1">
    <citation type="submission" date="2016-10" db="EMBL/GenBank/DDBJ databases">
        <authorList>
            <person name="de Groot N.N."/>
        </authorList>
    </citation>
    <scope>NUCLEOTIDE SEQUENCE [LARGE SCALE GENOMIC DNA]</scope>
    <source>
        <strain evidence="2 3">CGMCC 1.9157</strain>
    </source>
</reference>
<name>A0A1I5FHT8_9HYPH</name>
<feature type="transmembrane region" description="Helical" evidence="1">
    <location>
        <begin position="37"/>
        <end position="56"/>
    </location>
</feature>
<evidence type="ECO:0000313" key="2">
    <source>
        <dbReference type="EMBL" id="SFO23368.1"/>
    </source>
</evidence>
<keyword evidence="3" id="KW-1185">Reference proteome</keyword>
<dbReference type="RefSeq" id="WP_090071448.1">
    <property type="nucleotide sequence ID" value="NZ_FOVR01000004.1"/>
</dbReference>
<organism evidence="2 3">
    <name type="scientific">Cohaesibacter marisflavi</name>
    <dbReference type="NCBI Taxonomy" id="655353"/>
    <lineage>
        <taxon>Bacteria</taxon>
        <taxon>Pseudomonadati</taxon>
        <taxon>Pseudomonadota</taxon>
        <taxon>Alphaproteobacteria</taxon>
        <taxon>Hyphomicrobiales</taxon>
        <taxon>Cohaesibacteraceae</taxon>
    </lineage>
</organism>
<keyword evidence="1" id="KW-0472">Membrane</keyword>
<keyword evidence="1" id="KW-1133">Transmembrane helix</keyword>
<keyword evidence="1" id="KW-0812">Transmembrane</keyword>
<evidence type="ECO:0000313" key="3">
    <source>
        <dbReference type="Proteomes" id="UP000199236"/>
    </source>
</evidence>
<dbReference type="EMBL" id="FOVR01000004">
    <property type="protein sequence ID" value="SFO23368.1"/>
    <property type="molecule type" value="Genomic_DNA"/>
</dbReference>
<evidence type="ECO:0000256" key="1">
    <source>
        <dbReference type="SAM" id="Phobius"/>
    </source>
</evidence>
<protein>
    <submittedName>
        <fullName evidence="2">Uncharacterized protein</fullName>
    </submittedName>
</protein>